<keyword evidence="1" id="KW-0812">Transmembrane</keyword>
<evidence type="ECO:0000313" key="3">
    <source>
        <dbReference type="Proteomes" id="UP000525652"/>
    </source>
</evidence>
<protein>
    <submittedName>
        <fullName evidence="2">Uncharacterized protein</fullName>
    </submittedName>
</protein>
<keyword evidence="1" id="KW-0472">Membrane</keyword>
<sequence length="160" mass="17973">MPTPQFSDEPRTLDPKGRNYRLPLIILFALLLIGVVAYIPLMNAWKEEQSHLAERGQYQGALYTLDLDGQETSIELAWAGPHLAVAMDAPPTPETVVQIQGSFGTETLTWNDEYSVFGPTEATLDPYGHHKVKLTFESGDEVLWSGKLWAWGIHSHDHHH</sequence>
<accession>A0A7X1E3S0</accession>
<gene>
    <name evidence="2" type="ORF">H5P30_08595</name>
</gene>
<keyword evidence="3" id="KW-1185">Reference proteome</keyword>
<keyword evidence="1" id="KW-1133">Transmembrane helix</keyword>
<dbReference type="Proteomes" id="UP000525652">
    <property type="component" value="Unassembled WGS sequence"/>
</dbReference>
<reference evidence="2 3" key="1">
    <citation type="submission" date="2020-07" db="EMBL/GenBank/DDBJ databases">
        <authorList>
            <person name="Feng X."/>
        </authorList>
    </citation>
    <scope>NUCLEOTIDE SEQUENCE [LARGE SCALE GENOMIC DNA]</scope>
    <source>
        <strain evidence="2 3">JCM14086</strain>
    </source>
</reference>
<organism evidence="2 3">
    <name type="scientific">Puniceicoccus vermicola</name>
    <dbReference type="NCBI Taxonomy" id="388746"/>
    <lineage>
        <taxon>Bacteria</taxon>
        <taxon>Pseudomonadati</taxon>
        <taxon>Verrucomicrobiota</taxon>
        <taxon>Opitutia</taxon>
        <taxon>Puniceicoccales</taxon>
        <taxon>Puniceicoccaceae</taxon>
        <taxon>Puniceicoccus</taxon>
    </lineage>
</organism>
<name>A0A7X1E3S0_9BACT</name>
<evidence type="ECO:0000256" key="1">
    <source>
        <dbReference type="SAM" id="Phobius"/>
    </source>
</evidence>
<dbReference type="EMBL" id="JACHVA010000076">
    <property type="protein sequence ID" value="MBC2601835.1"/>
    <property type="molecule type" value="Genomic_DNA"/>
</dbReference>
<comment type="caution">
    <text evidence="2">The sequence shown here is derived from an EMBL/GenBank/DDBJ whole genome shotgun (WGS) entry which is preliminary data.</text>
</comment>
<dbReference type="RefSeq" id="WP_185692541.1">
    <property type="nucleotide sequence ID" value="NZ_JACHVA010000076.1"/>
</dbReference>
<feature type="transmembrane region" description="Helical" evidence="1">
    <location>
        <begin position="20"/>
        <end position="41"/>
    </location>
</feature>
<dbReference type="AlphaFoldDB" id="A0A7X1E3S0"/>
<evidence type="ECO:0000313" key="2">
    <source>
        <dbReference type="EMBL" id="MBC2601835.1"/>
    </source>
</evidence>
<proteinExistence type="predicted"/>